<dbReference type="EMBL" id="MNQH01000033">
    <property type="protein sequence ID" value="OKY93671.1"/>
    <property type="molecule type" value="Genomic_DNA"/>
</dbReference>
<accession>A0A1Q6F486</accession>
<dbReference type="Proteomes" id="UP000187417">
    <property type="component" value="Unassembled WGS sequence"/>
</dbReference>
<protein>
    <recommendedName>
        <fullName evidence="3">Phosphoenolpyruvate carboxykinase</fullName>
    </recommendedName>
</protein>
<organism evidence="1 2">
    <name type="scientific">Alistipes putredinis</name>
    <dbReference type="NCBI Taxonomy" id="28117"/>
    <lineage>
        <taxon>Bacteria</taxon>
        <taxon>Pseudomonadati</taxon>
        <taxon>Bacteroidota</taxon>
        <taxon>Bacteroidia</taxon>
        <taxon>Bacteroidales</taxon>
        <taxon>Rikenellaceae</taxon>
        <taxon>Alistipes</taxon>
    </lineage>
</organism>
<dbReference type="Gene3D" id="3.40.50.300">
    <property type="entry name" value="P-loop containing nucleotide triphosphate hydrolases"/>
    <property type="match status" value="1"/>
</dbReference>
<proteinExistence type="predicted"/>
<evidence type="ECO:0000313" key="2">
    <source>
        <dbReference type="Proteomes" id="UP000187417"/>
    </source>
</evidence>
<dbReference type="SUPFAM" id="SSF53795">
    <property type="entry name" value="PEP carboxykinase-like"/>
    <property type="match status" value="1"/>
</dbReference>
<gene>
    <name evidence="1" type="ORF">BHV66_08470</name>
</gene>
<comment type="caution">
    <text evidence="1">The sequence shown here is derived from an EMBL/GenBank/DDBJ whole genome shotgun (WGS) entry which is preliminary data.</text>
</comment>
<dbReference type="GeneID" id="73802407"/>
<sequence>MDREYIIAGFRIRLEQADRLFVRPGSHMARAFEPFAAEADPAAPLTMRLIPDCTINKKLTGGEPNRELDVFPFDDAEADCHFERTPRGYLFRMVPRNGDRPTLFFKAFDSPDVQSDLLADGREPHQSLMRFGLWIMFGIAISPEAIAIHSSTIECEGRAVLFLGESGTGKSTHTRLWQEHIPGARLLNDDSPIIRMYQGQATAFGSPWSGKTPCYRNISRPIAGIVRLSQAPANEITRLSILRAVGSLLPSCPPAFAYDSDLQDRICRTLSDILTQAPVWHLACLPDKAAAELSYATVLEGKQRA</sequence>
<dbReference type="STRING" id="28117.BHV66_08470"/>
<dbReference type="InterPro" id="IPR027417">
    <property type="entry name" value="P-loop_NTPase"/>
</dbReference>
<dbReference type="AlphaFoldDB" id="A0A1Q6F486"/>
<name>A0A1Q6F486_9BACT</name>
<evidence type="ECO:0000313" key="1">
    <source>
        <dbReference type="EMBL" id="OKY93671.1"/>
    </source>
</evidence>
<evidence type="ECO:0008006" key="3">
    <source>
        <dbReference type="Google" id="ProtNLM"/>
    </source>
</evidence>
<reference evidence="1 2" key="1">
    <citation type="journal article" date="2016" name="Nat. Biotechnol.">
        <title>Measurement of bacterial replication rates in microbial communities.</title>
        <authorList>
            <person name="Brown C.T."/>
            <person name="Olm M.R."/>
            <person name="Thomas B.C."/>
            <person name="Banfield J.F."/>
        </authorList>
    </citation>
    <scope>NUCLEOTIDE SEQUENCE [LARGE SCALE GENOMIC DNA]</scope>
    <source>
        <strain evidence="1">CAG:67_53_122</strain>
    </source>
</reference>
<dbReference type="RefSeq" id="WP_004327890.1">
    <property type="nucleotide sequence ID" value="NZ_BAAFKX010000003.1"/>
</dbReference>